<gene>
    <name evidence="1" type="ORF">Y1Q_0005258</name>
</gene>
<reference evidence="1 2" key="1">
    <citation type="journal article" date="2012" name="Genome Biol.">
        <title>Sequencing three crocodilian genomes to illuminate the evolution of archosaurs and amniotes.</title>
        <authorList>
            <person name="St John J.A."/>
            <person name="Braun E.L."/>
            <person name="Isberg S.R."/>
            <person name="Miles L.G."/>
            <person name="Chong A.Y."/>
            <person name="Gongora J."/>
            <person name="Dalzell P."/>
            <person name="Moran C."/>
            <person name="Bed'hom B."/>
            <person name="Abzhanov A."/>
            <person name="Burgess S.C."/>
            <person name="Cooksey A.M."/>
            <person name="Castoe T.A."/>
            <person name="Crawford N.G."/>
            <person name="Densmore L.D."/>
            <person name="Drew J.C."/>
            <person name="Edwards S.V."/>
            <person name="Faircloth B.C."/>
            <person name="Fujita M.K."/>
            <person name="Greenwold M.J."/>
            <person name="Hoffmann F.G."/>
            <person name="Howard J.M."/>
            <person name="Iguchi T."/>
            <person name="Janes D.E."/>
            <person name="Khan S.Y."/>
            <person name="Kohno S."/>
            <person name="de Koning A.J."/>
            <person name="Lance S.L."/>
            <person name="McCarthy F.M."/>
            <person name="McCormack J.E."/>
            <person name="Merchant M.E."/>
            <person name="Peterson D.G."/>
            <person name="Pollock D.D."/>
            <person name="Pourmand N."/>
            <person name="Raney B.J."/>
            <person name="Roessler K.A."/>
            <person name="Sanford J.R."/>
            <person name="Sawyer R.H."/>
            <person name="Schmidt C.J."/>
            <person name="Triplett E.W."/>
            <person name="Tuberville T.D."/>
            <person name="Venegas-Anaya M."/>
            <person name="Howard J.T."/>
            <person name="Jarvis E.D."/>
            <person name="Guillette L.J.Jr."/>
            <person name="Glenn T.C."/>
            <person name="Green R.E."/>
            <person name="Ray D.A."/>
        </authorList>
    </citation>
    <scope>NUCLEOTIDE SEQUENCE [LARGE SCALE GENOMIC DNA]</scope>
    <source>
        <strain evidence="1">KSC_2009_1</strain>
    </source>
</reference>
<accession>A0A151MT64</accession>
<organism evidence="1 2">
    <name type="scientific">Alligator mississippiensis</name>
    <name type="common">American alligator</name>
    <dbReference type="NCBI Taxonomy" id="8496"/>
    <lineage>
        <taxon>Eukaryota</taxon>
        <taxon>Metazoa</taxon>
        <taxon>Chordata</taxon>
        <taxon>Craniata</taxon>
        <taxon>Vertebrata</taxon>
        <taxon>Euteleostomi</taxon>
        <taxon>Archelosauria</taxon>
        <taxon>Archosauria</taxon>
        <taxon>Crocodylia</taxon>
        <taxon>Alligatoridae</taxon>
        <taxon>Alligatorinae</taxon>
        <taxon>Alligator</taxon>
    </lineage>
</organism>
<sequence>MFELFAGLVPRRSKCKRTPDHLTWDIKGSLHDPETLYRQSRGYYHCVQTMEDCYQSKKSEDSYPCRLLKLHLLLKQSWRLVCLSSSKKDTKTYSKAVNGLVVNVLICEEGNPGPVLNQGVSLLLSKLILKDGE</sequence>
<evidence type="ECO:0000313" key="1">
    <source>
        <dbReference type="EMBL" id="KYO27701.1"/>
    </source>
</evidence>
<dbReference type="AlphaFoldDB" id="A0A151MT64"/>
<dbReference type="EMBL" id="AKHW03005127">
    <property type="protein sequence ID" value="KYO27701.1"/>
    <property type="molecule type" value="Genomic_DNA"/>
</dbReference>
<dbReference type="Proteomes" id="UP000050525">
    <property type="component" value="Unassembled WGS sequence"/>
</dbReference>
<keyword evidence="2" id="KW-1185">Reference proteome</keyword>
<comment type="caution">
    <text evidence="1">The sequence shown here is derived from an EMBL/GenBank/DDBJ whole genome shotgun (WGS) entry which is preliminary data.</text>
</comment>
<name>A0A151MT64_ALLMI</name>
<protein>
    <submittedName>
        <fullName evidence="1">Uncharacterized protein</fullName>
    </submittedName>
</protein>
<proteinExistence type="predicted"/>
<evidence type="ECO:0000313" key="2">
    <source>
        <dbReference type="Proteomes" id="UP000050525"/>
    </source>
</evidence>